<evidence type="ECO:0000256" key="4">
    <source>
        <dbReference type="ARBA" id="ARBA00022801"/>
    </source>
</evidence>
<organism evidence="7 8">
    <name type="scientific">Myodes glareolus</name>
    <name type="common">Bank vole</name>
    <name type="synonym">Clethrionomys glareolus</name>
    <dbReference type="NCBI Taxonomy" id="447135"/>
    <lineage>
        <taxon>Eukaryota</taxon>
        <taxon>Metazoa</taxon>
        <taxon>Chordata</taxon>
        <taxon>Craniata</taxon>
        <taxon>Vertebrata</taxon>
        <taxon>Euteleostomi</taxon>
        <taxon>Mammalia</taxon>
        <taxon>Eutheria</taxon>
        <taxon>Euarchontoglires</taxon>
        <taxon>Glires</taxon>
        <taxon>Rodentia</taxon>
        <taxon>Myomorpha</taxon>
        <taxon>Muroidea</taxon>
        <taxon>Cricetidae</taxon>
        <taxon>Arvicolinae</taxon>
        <taxon>Myodes</taxon>
    </lineage>
</organism>
<dbReference type="GO" id="GO:0005739">
    <property type="term" value="C:mitochondrion"/>
    <property type="evidence" value="ECO:0007669"/>
    <property type="project" value="GOC"/>
</dbReference>
<comment type="caution">
    <text evidence="7">The sequence shown here is derived from an EMBL/GenBank/DDBJ whole genome shotgun (WGS) entry which is preliminary data.</text>
</comment>
<dbReference type="AlphaFoldDB" id="A0AAW0H3X6"/>
<evidence type="ECO:0000313" key="8">
    <source>
        <dbReference type="Proteomes" id="UP001488838"/>
    </source>
</evidence>
<dbReference type="Proteomes" id="UP001488838">
    <property type="component" value="Unassembled WGS sequence"/>
</dbReference>
<dbReference type="EC" id="3.4.24.-" evidence="6"/>
<protein>
    <recommendedName>
        <fullName evidence="6">Mitochondrial inner membrane protease ATP23</fullName>
        <ecNumber evidence="6">3.4.24.-</ecNumber>
    </recommendedName>
</protein>
<dbReference type="Pfam" id="PF09768">
    <property type="entry name" value="Peptidase_M76"/>
    <property type="match status" value="1"/>
</dbReference>
<comment type="similarity">
    <text evidence="1 6">Belongs to the peptidase M76 family.</text>
</comment>
<keyword evidence="4 6" id="KW-0378">Hydrolase</keyword>
<gene>
    <name evidence="7" type="ORF">U0070_000961</name>
</gene>
<evidence type="ECO:0000256" key="2">
    <source>
        <dbReference type="ARBA" id="ARBA00022670"/>
    </source>
</evidence>
<keyword evidence="3 6" id="KW-0479">Metal-binding</keyword>
<evidence type="ECO:0000256" key="6">
    <source>
        <dbReference type="RuleBase" id="RU364057"/>
    </source>
</evidence>
<proteinExistence type="inferred from homology"/>
<keyword evidence="2 6" id="KW-0645">Protease</keyword>
<accession>A0AAW0H3X6</accession>
<name>A0AAW0H3X6_MYOGA</name>
<keyword evidence="8" id="KW-1185">Reference proteome</keyword>
<evidence type="ECO:0000256" key="3">
    <source>
        <dbReference type="ARBA" id="ARBA00022723"/>
    </source>
</evidence>
<evidence type="ECO:0000256" key="1">
    <source>
        <dbReference type="ARBA" id="ARBA00009915"/>
    </source>
</evidence>
<sequence>MKGLVCPRRIQFHSTIKQDVICLDFGSLGLRRGVRLHKSSPLMLQKMLEMNPYVKVLLDAVKPSGCAVNKGRYISCEDCDGNVSEGFDASVSNIVLLQNNIRSQAHMS</sequence>
<dbReference type="GO" id="GO:0034982">
    <property type="term" value="P:mitochondrial protein processing"/>
    <property type="evidence" value="ECO:0007669"/>
    <property type="project" value="TreeGrafter"/>
</dbReference>
<dbReference type="PANTHER" id="PTHR21711:SF0">
    <property type="entry name" value="MITOCHONDRIAL INNER MEMBRANE PROTEASE ATP23 HOMOLOG"/>
    <property type="match status" value="1"/>
</dbReference>
<dbReference type="PANTHER" id="PTHR21711">
    <property type="entry name" value="MITOCHONDRIAL INNER MEMBRANE PROTEASE"/>
    <property type="match status" value="1"/>
</dbReference>
<keyword evidence="5 6" id="KW-0482">Metalloprotease</keyword>
<evidence type="ECO:0000256" key="5">
    <source>
        <dbReference type="ARBA" id="ARBA00023049"/>
    </source>
</evidence>
<dbReference type="GO" id="GO:0046872">
    <property type="term" value="F:metal ion binding"/>
    <property type="evidence" value="ECO:0007669"/>
    <property type="project" value="UniProtKB-KW"/>
</dbReference>
<dbReference type="EMBL" id="JBBHLL010000816">
    <property type="protein sequence ID" value="KAK7797529.1"/>
    <property type="molecule type" value="Genomic_DNA"/>
</dbReference>
<dbReference type="InterPro" id="IPR019165">
    <property type="entry name" value="Peptidase_M76_ATP23"/>
</dbReference>
<dbReference type="GO" id="GO:0033615">
    <property type="term" value="P:mitochondrial proton-transporting ATP synthase complex assembly"/>
    <property type="evidence" value="ECO:0007669"/>
    <property type="project" value="TreeGrafter"/>
</dbReference>
<reference evidence="7 8" key="1">
    <citation type="journal article" date="2023" name="bioRxiv">
        <title>Conserved and derived expression patterns and positive selection on dental genes reveal complex evolutionary context of ever-growing rodent molars.</title>
        <authorList>
            <person name="Calamari Z.T."/>
            <person name="Song A."/>
            <person name="Cohen E."/>
            <person name="Akter M."/>
            <person name="Roy R.D."/>
            <person name="Hallikas O."/>
            <person name="Christensen M.M."/>
            <person name="Li P."/>
            <person name="Marangoni P."/>
            <person name="Jernvall J."/>
            <person name="Klein O.D."/>
        </authorList>
    </citation>
    <scope>NUCLEOTIDE SEQUENCE [LARGE SCALE GENOMIC DNA]</scope>
    <source>
        <strain evidence="7">V071</strain>
    </source>
</reference>
<dbReference type="GO" id="GO:0004222">
    <property type="term" value="F:metalloendopeptidase activity"/>
    <property type="evidence" value="ECO:0007669"/>
    <property type="project" value="InterPro"/>
</dbReference>
<evidence type="ECO:0000313" key="7">
    <source>
        <dbReference type="EMBL" id="KAK7797529.1"/>
    </source>
</evidence>